<evidence type="ECO:0000313" key="2">
    <source>
        <dbReference type="EMBL" id="SVC94194.1"/>
    </source>
</evidence>
<dbReference type="SUPFAM" id="SSF63829">
    <property type="entry name" value="Calcium-dependent phosphotriesterase"/>
    <property type="match status" value="1"/>
</dbReference>
<dbReference type="InterPro" id="IPR005511">
    <property type="entry name" value="SMP-30"/>
</dbReference>
<evidence type="ECO:0000259" key="1">
    <source>
        <dbReference type="Pfam" id="PF08450"/>
    </source>
</evidence>
<dbReference type="Gene3D" id="2.120.10.30">
    <property type="entry name" value="TolB, C-terminal domain"/>
    <property type="match status" value="1"/>
</dbReference>
<feature type="non-terminal residue" evidence="2">
    <location>
        <position position="1"/>
    </location>
</feature>
<proteinExistence type="predicted"/>
<dbReference type="InterPro" id="IPR011042">
    <property type="entry name" value="6-blade_b-propeller_TolB-like"/>
</dbReference>
<reference evidence="2" key="1">
    <citation type="submission" date="2018-05" db="EMBL/GenBank/DDBJ databases">
        <authorList>
            <person name="Lanie J.A."/>
            <person name="Ng W.-L."/>
            <person name="Kazmierczak K.M."/>
            <person name="Andrzejewski T.M."/>
            <person name="Davidsen T.M."/>
            <person name="Wayne K.J."/>
            <person name="Tettelin H."/>
            <person name="Glass J.I."/>
            <person name="Rusch D."/>
            <person name="Podicherti R."/>
            <person name="Tsui H.-C.T."/>
            <person name="Winkler M.E."/>
        </authorList>
    </citation>
    <scope>NUCLEOTIDE SEQUENCE</scope>
</reference>
<sequence length="94" mass="10063">KRMLALMPDYHLFDSLAVDATGNVCVATIVNGGITIHTPDGESVKHVPMPDRITTNICFGGEGLKTAYVTLSTTGKLAAMEWETPGLALNFLNK</sequence>
<dbReference type="PRINTS" id="PR01790">
    <property type="entry name" value="SMP30FAMILY"/>
</dbReference>
<gene>
    <name evidence="2" type="ORF">METZ01_LOCUS347048</name>
</gene>
<feature type="domain" description="SMP-30/Gluconolactonase/LRE-like region" evidence="1">
    <location>
        <begin position="2"/>
        <end position="72"/>
    </location>
</feature>
<dbReference type="PANTHER" id="PTHR47572:SF5">
    <property type="entry name" value="BLR2277 PROTEIN"/>
    <property type="match status" value="1"/>
</dbReference>
<name>A0A382R904_9ZZZZ</name>
<dbReference type="InterPro" id="IPR051262">
    <property type="entry name" value="SMP-30/CGR1_Lactonase"/>
</dbReference>
<dbReference type="Pfam" id="PF08450">
    <property type="entry name" value="SGL"/>
    <property type="match status" value="1"/>
</dbReference>
<protein>
    <recommendedName>
        <fullName evidence="1">SMP-30/Gluconolactonase/LRE-like region domain-containing protein</fullName>
    </recommendedName>
</protein>
<dbReference type="PANTHER" id="PTHR47572">
    <property type="entry name" value="LIPOPROTEIN-RELATED"/>
    <property type="match status" value="1"/>
</dbReference>
<accession>A0A382R904</accession>
<dbReference type="AlphaFoldDB" id="A0A382R904"/>
<dbReference type="InterPro" id="IPR013658">
    <property type="entry name" value="SGL"/>
</dbReference>
<organism evidence="2">
    <name type="scientific">marine metagenome</name>
    <dbReference type="NCBI Taxonomy" id="408172"/>
    <lineage>
        <taxon>unclassified sequences</taxon>
        <taxon>metagenomes</taxon>
        <taxon>ecological metagenomes</taxon>
    </lineage>
</organism>
<dbReference type="EMBL" id="UINC01119997">
    <property type="protein sequence ID" value="SVC94194.1"/>
    <property type="molecule type" value="Genomic_DNA"/>
</dbReference>